<organism evidence="1 2">
    <name type="scientific">Suillus placidus</name>
    <dbReference type="NCBI Taxonomy" id="48579"/>
    <lineage>
        <taxon>Eukaryota</taxon>
        <taxon>Fungi</taxon>
        <taxon>Dikarya</taxon>
        <taxon>Basidiomycota</taxon>
        <taxon>Agaricomycotina</taxon>
        <taxon>Agaricomycetes</taxon>
        <taxon>Agaricomycetidae</taxon>
        <taxon>Boletales</taxon>
        <taxon>Suillineae</taxon>
        <taxon>Suillaceae</taxon>
        <taxon>Suillus</taxon>
    </lineage>
</organism>
<proteinExistence type="predicted"/>
<evidence type="ECO:0000313" key="2">
    <source>
        <dbReference type="Proteomes" id="UP000714275"/>
    </source>
</evidence>
<dbReference type="InterPro" id="IPR041078">
    <property type="entry name" value="Plavaka"/>
</dbReference>
<protein>
    <submittedName>
        <fullName evidence="1">Uncharacterized protein</fullName>
    </submittedName>
</protein>
<dbReference type="Pfam" id="PF18759">
    <property type="entry name" value="Plavaka"/>
    <property type="match status" value="1"/>
</dbReference>
<name>A0A9P7CZE9_9AGAM</name>
<dbReference type="EMBL" id="JABBWD010000059">
    <property type="protein sequence ID" value="KAG1771406.1"/>
    <property type="molecule type" value="Genomic_DNA"/>
</dbReference>
<evidence type="ECO:0000313" key="1">
    <source>
        <dbReference type="EMBL" id="KAG1771406.1"/>
    </source>
</evidence>
<keyword evidence="2" id="KW-1185">Reference proteome</keyword>
<accession>A0A9P7CZE9</accession>
<dbReference type="OrthoDB" id="3239511at2759"/>
<dbReference type="Proteomes" id="UP000714275">
    <property type="component" value="Unassembled WGS sequence"/>
</dbReference>
<gene>
    <name evidence="1" type="ORF">EV702DRAFT_977341</name>
</gene>
<reference evidence="1" key="1">
    <citation type="journal article" date="2020" name="New Phytol.">
        <title>Comparative genomics reveals dynamic genome evolution in host specialist ectomycorrhizal fungi.</title>
        <authorList>
            <person name="Lofgren L.A."/>
            <person name="Nguyen N.H."/>
            <person name="Vilgalys R."/>
            <person name="Ruytinx J."/>
            <person name="Liao H.L."/>
            <person name="Branco S."/>
            <person name="Kuo A."/>
            <person name="LaButti K."/>
            <person name="Lipzen A."/>
            <person name="Andreopoulos W."/>
            <person name="Pangilinan J."/>
            <person name="Riley R."/>
            <person name="Hundley H."/>
            <person name="Na H."/>
            <person name="Barry K."/>
            <person name="Grigoriev I.V."/>
            <person name="Stajich J.E."/>
            <person name="Kennedy P.G."/>
        </authorList>
    </citation>
    <scope>NUCLEOTIDE SEQUENCE</scope>
    <source>
        <strain evidence="1">DOB743</strain>
    </source>
</reference>
<dbReference type="AlphaFoldDB" id="A0A9P7CZE9"/>
<sequence length="913" mass="104872">MGPKRSKLCDICDQNIKPRGWTTHRKACETRADKRRRDQVFVDAIRKDKDHATVTEPVANAFPAHARDDIKVEHHPSSGIKTTVHPFETFKCRPAPSLVPPPDRRPWYPFQSRLEFEVAEIALEAALNNEQTDRLIKICQRCATGKEKFTFLNHKDIHNKWEAASHRITKFTKEVISIPYDGKLWDFYVHYRDLWELATDLLGDCSLFPHFTFDAQHLSKFDGETFVRFVDEPFTAQDFWDIQSRLPPGGKPLAFILYADKTKLSSFGTAKGYPVVARIANLPTDIRNGRGIGSGYVIGWLPIVKEDKDYAGKSSWVNFKNTVWHSSFARIISSLASKSQTGQWYNCLDSIQRWFFLCIIILSADYEEQCVMSLIRGIMSLWPCPVCLVPRDELWDTSKSYPHRTSDESQAIVATARGKDTMEEKDEVLKEYGLRDVDNSLWAVQYTDVHRALSHDRMHNGGLWSHHLWVELQKYVVGLGRSKVSAVDKMFEQFPRWRNLKHPNQVMSVSFADSSMHEDISKLILYATHGILTEHDSPFGYLLLRCVRLYLEIDTYAAFEVHTTSTINAGRSAVQAFTALMKQYITETDEMNDKGWSFPKMHMIMHIFDDIEAKGTTRNYNTKPNEQMHGPLKKSYQCRTNFKNFAEQILRIDHWLLVSEDIRCRVEDSDEFLRSTSQAAGNADVDVDDPETDNLVPLDGSMHVKIGSTQASLTLEQIEMAHQGADVAFIGFRVKLNAFLNVFLPACNLPLPNGKRVQLRPSNTVTEFRFLQVNYKSLVDWRQHTDYLRCSPVFFNAPRFDCVFIRTEQKVILGRLIFLFECPVGEDVFPLALIHPFDAPTGVRLRKDNQLNFFRVQARPRAQAEFFSVRSIIRGAFLVPDGNLDCLVVDTVDTDMFLHVKEMHLEAGHPVRI</sequence>
<comment type="caution">
    <text evidence="1">The sequence shown here is derived from an EMBL/GenBank/DDBJ whole genome shotgun (WGS) entry which is preliminary data.</text>
</comment>